<comment type="caution">
    <text evidence="3">The sequence shown here is derived from an EMBL/GenBank/DDBJ whole genome shotgun (WGS) entry which is preliminary data.</text>
</comment>
<feature type="transmembrane region" description="Helical" evidence="2">
    <location>
        <begin position="363"/>
        <end position="385"/>
    </location>
</feature>
<feature type="transmembrane region" description="Helical" evidence="2">
    <location>
        <begin position="228"/>
        <end position="251"/>
    </location>
</feature>
<feature type="transmembrane region" description="Helical" evidence="2">
    <location>
        <begin position="289"/>
        <end position="310"/>
    </location>
</feature>
<dbReference type="GO" id="GO:0016746">
    <property type="term" value="F:acyltransferase activity"/>
    <property type="evidence" value="ECO:0007669"/>
    <property type="project" value="UniProtKB-KW"/>
</dbReference>
<feature type="transmembrane region" description="Helical" evidence="2">
    <location>
        <begin position="119"/>
        <end position="138"/>
    </location>
</feature>
<feature type="transmembrane region" description="Helical" evidence="2">
    <location>
        <begin position="150"/>
        <end position="168"/>
    </location>
</feature>
<name>A0ABW6APS5_9BACT</name>
<keyword evidence="3" id="KW-0012">Acyltransferase</keyword>
<accession>A0ABW6APS5</accession>
<organism evidence="3 4">
    <name type="scientific">Spirosoma flavum</name>
    <dbReference type="NCBI Taxonomy" id="2048557"/>
    <lineage>
        <taxon>Bacteria</taxon>
        <taxon>Pseudomonadati</taxon>
        <taxon>Bacteroidota</taxon>
        <taxon>Cytophagia</taxon>
        <taxon>Cytophagales</taxon>
        <taxon>Cytophagaceae</taxon>
        <taxon>Spirosoma</taxon>
    </lineage>
</organism>
<gene>
    <name evidence="3" type="ORF">ACFS25_26980</name>
</gene>
<evidence type="ECO:0000256" key="1">
    <source>
        <dbReference type="SAM" id="MobiDB-lite"/>
    </source>
</evidence>
<reference evidence="4" key="1">
    <citation type="journal article" date="2019" name="Int. J. Syst. Evol. Microbiol.">
        <title>The Global Catalogue of Microorganisms (GCM) 10K type strain sequencing project: providing services to taxonomists for standard genome sequencing and annotation.</title>
        <authorList>
            <consortium name="The Broad Institute Genomics Platform"/>
            <consortium name="The Broad Institute Genome Sequencing Center for Infectious Disease"/>
            <person name="Wu L."/>
            <person name="Ma J."/>
        </authorList>
    </citation>
    <scope>NUCLEOTIDE SEQUENCE [LARGE SCALE GENOMIC DNA]</scope>
    <source>
        <strain evidence="4">KCTC 52490</strain>
    </source>
</reference>
<keyword evidence="2" id="KW-0472">Membrane</keyword>
<protein>
    <submittedName>
        <fullName evidence="3">Acyltransferase family protein</fullName>
    </submittedName>
</protein>
<feature type="region of interest" description="Disordered" evidence="1">
    <location>
        <begin position="1"/>
        <end position="27"/>
    </location>
</feature>
<evidence type="ECO:0000313" key="4">
    <source>
        <dbReference type="Proteomes" id="UP001597512"/>
    </source>
</evidence>
<keyword evidence="2" id="KW-1133">Transmembrane helix</keyword>
<feature type="transmembrane region" description="Helical" evidence="2">
    <location>
        <begin position="175"/>
        <end position="193"/>
    </location>
</feature>
<feature type="transmembrane region" description="Helical" evidence="2">
    <location>
        <begin position="263"/>
        <end position="283"/>
    </location>
</feature>
<dbReference type="RefSeq" id="WP_381507518.1">
    <property type="nucleotide sequence ID" value="NZ_JBHUOM010000028.1"/>
</dbReference>
<keyword evidence="3" id="KW-0808">Transferase</keyword>
<dbReference type="PANTHER" id="PTHR31061">
    <property type="entry name" value="LD22376P"/>
    <property type="match status" value="1"/>
</dbReference>
<proteinExistence type="predicted"/>
<keyword evidence="4" id="KW-1185">Reference proteome</keyword>
<dbReference type="PANTHER" id="PTHR31061:SF24">
    <property type="entry name" value="LD22376P"/>
    <property type="match status" value="1"/>
</dbReference>
<feature type="transmembrane region" description="Helical" evidence="2">
    <location>
        <begin position="85"/>
        <end position="107"/>
    </location>
</feature>
<evidence type="ECO:0000256" key="2">
    <source>
        <dbReference type="SAM" id="Phobius"/>
    </source>
</evidence>
<dbReference type="EMBL" id="JBHUOM010000028">
    <property type="protein sequence ID" value="MFD2937446.1"/>
    <property type="molecule type" value="Genomic_DNA"/>
</dbReference>
<dbReference type="Proteomes" id="UP001597512">
    <property type="component" value="Unassembled WGS sequence"/>
</dbReference>
<sequence>MPTRTLPENAIKNQHDSERNSPSMAISSSPRLLSLDTLRGFDMFWISGGDKLMHVLADVTGWGWSLALAEQFTHVYWNGFHAYDLIFPLFLFLAGVSTPFSLGSRLEKGVNPNQLIRKVIQRGIILVLLGILYNNGLFKTEWASMRYPSVLGRIGLAGMFAQIIYLYFSRRTQYIWFGGLLIGYWLIIQFVPVPGCGAGLITPECNPATYLDKTLLPGRMYNTVYDPVGILSTLPAISTGLLGIFAGNLLRANEQTMPKSRKAVWLALSGLVCLGVALLWNLVFPINKILWSSSFVLLTGGFSLLLLALFYTIIDVLNWRRWTFFFIVIGMNSIVIYMIGKFIDFQYTTNALFGGLLSFFPEPIQALGSVVATIAVLWGFMYFLYKQKLFLKL</sequence>
<evidence type="ECO:0000313" key="3">
    <source>
        <dbReference type="EMBL" id="MFD2937446.1"/>
    </source>
</evidence>
<keyword evidence="2" id="KW-0812">Transmembrane</keyword>
<feature type="transmembrane region" description="Helical" evidence="2">
    <location>
        <begin position="322"/>
        <end position="343"/>
    </location>
</feature>